<dbReference type="Proteomes" id="UP000223527">
    <property type="component" value="Unassembled WGS sequence"/>
</dbReference>
<sequence length="220" mass="24004">MISATIRMSPSSGARLKAFRTVLPAAAASAANDAAFEARAKVQEHMRMVFDRPTPGVLRAVQVKKATPAPTATATVFLGHSDPGFQRRLNALGQKQERGGVARPSDVGRKSWAVPIRQRTNGFGGLNRGTVPRLLRQKLVFVGRPGGRWGGGQGQYGVYRRARGRAGRGRLILLVALEQQARYPKRMAFVRTGREAAGRVIPHLVRREMLRIVARAPVRG</sequence>
<evidence type="ECO:0000313" key="1">
    <source>
        <dbReference type="EMBL" id="PHK94130.1"/>
    </source>
</evidence>
<reference evidence="1 2" key="1">
    <citation type="submission" date="2017-10" db="EMBL/GenBank/DDBJ databases">
        <authorList>
            <person name="Banno H."/>
            <person name="Chua N.-H."/>
        </authorList>
    </citation>
    <scope>NUCLEOTIDE SEQUENCE [LARGE SCALE GENOMIC DNA]</scope>
    <source>
        <strain evidence="1 2">YW11</strain>
    </source>
</reference>
<dbReference type="AlphaFoldDB" id="A0A2C7A6Z1"/>
<accession>A0A2C7A6Z1</accession>
<protein>
    <submittedName>
        <fullName evidence="1">Uncharacterized protein</fullName>
    </submittedName>
</protein>
<proteinExistence type="predicted"/>
<name>A0A2C7A6Z1_9PROT</name>
<organism evidence="1 2">
    <name type="scientific">Teichococcus rhizosphaerae</name>
    <dbReference type="NCBI Taxonomy" id="1335062"/>
    <lineage>
        <taxon>Bacteria</taxon>
        <taxon>Pseudomonadati</taxon>
        <taxon>Pseudomonadota</taxon>
        <taxon>Alphaproteobacteria</taxon>
        <taxon>Acetobacterales</taxon>
        <taxon>Roseomonadaceae</taxon>
        <taxon>Roseomonas</taxon>
    </lineage>
</organism>
<gene>
    <name evidence="1" type="ORF">CR162_15315</name>
</gene>
<dbReference type="EMBL" id="PDNU01000031">
    <property type="protein sequence ID" value="PHK94130.1"/>
    <property type="molecule type" value="Genomic_DNA"/>
</dbReference>
<keyword evidence="2" id="KW-1185">Reference proteome</keyword>
<dbReference type="RefSeq" id="WP_141563171.1">
    <property type="nucleotide sequence ID" value="NZ_PDNU01000031.1"/>
</dbReference>
<evidence type="ECO:0000313" key="2">
    <source>
        <dbReference type="Proteomes" id="UP000223527"/>
    </source>
</evidence>
<comment type="caution">
    <text evidence="1">The sequence shown here is derived from an EMBL/GenBank/DDBJ whole genome shotgun (WGS) entry which is preliminary data.</text>
</comment>